<keyword evidence="2" id="KW-0812">Transmembrane</keyword>
<sequence>MSRRDRTTGAARQWRLLSRALVVVGATVAGTSAAWLLDHGPADAADLPAAEAEAEHTAGDAPAGESGPEEFSLTRLDPIKLVNSGPTGKLLDAAQPVTEVLQQPAAEVGQVAGDALAVTTQTTSPDTAAEPESAQPPQQPVEADRTPHVEPPAADVAVESPVPDVAEPASEPRPAEPQRFSPPEPPAPEPPAQPRLPIGATPFVLPSTPGAPGCGGATDGPHHNTTALGWHPAAPVRAPARAGAPSCDIEATLLPSVAEPQPGTTPD</sequence>
<keyword evidence="2" id="KW-1133">Transmembrane helix</keyword>
<feature type="transmembrane region" description="Helical" evidence="2">
    <location>
        <begin position="20"/>
        <end position="37"/>
    </location>
</feature>
<feature type="compositionally biased region" description="Pro residues" evidence="1">
    <location>
        <begin position="180"/>
        <end position="194"/>
    </location>
</feature>
<gene>
    <name evidence="3" type="ORF">OU415_36190</name>
</gene>
<proteinExistence type="predicted"/>
<keyword evidence="2" id="KW-0472">Membrane</keyword>
<evidence type="ECO:0000313" key="4">
    <source>
        <dbReference type="Proteomes" id="UP001210380"/>
    </source>
</evidence>
<comment type="caution">
    <text evidence="3">The sequence shown here is derived from an EMBL/GenBank/DDBJ whole genome shotgun (WGS) entry which is preliminary data.</text>
</comment>
<evidence type="ECO:0000256" key="2">
    <source>
        <dbReference type="SAM" id="Phobius"/>
    </source>
</evidence>
<name>A0ABT4VAD1_9PSEU</name>
<evidence type="ECO:0000313" key="3">
    <source>
        <dbReference type="EMBL" id="MDA3630913.1"/>
    </source>
</evidence>
<evidence type="ECO:0000256" key="1">
    <source>
        <dbReference type="SAM" id="MobiDB-lite"/>
    </source>
</evidence>
<reference evidence="3 4" key="1">
    <citation type="submission" date="2022-11" db="EMBL/GenBank/DDBJ databases">
        <title>Draft genome sequence of Saccharopolyspora sp. WRP15-2 isolated from rhizosphere soils of wild rice in Thailand.</title>
        <authorList>
            <person name="Duangmal K."/>
            <person name="Kammanee S."/>
            <person name="Muangham S."/>
        </authorList>
    </citation>
    <scope>NUCLEOTIDE SEQUENCE [LARGE SCALE GENOMIC DNA]</scope>
    <source>
        <strain evidence="3 4">WRP15-2</strain>
    </source>
</reference>
<dbReference type="EMBL" id="JAQGLA010000128">
    <property type="protein sequence ID" value="MDA3630913.1"/>
    <property type="molecule type" value="Genomic_DNA"/>
</dbReference>
<keyword evidence="4" id="KW-1185">Reference proteome</keyword>
<feature type="region of interest" description="Disordered" evidence="1">
    <location>
        <begin position="120"/>
        <end position="230"/>
    </location>
</feature>
<protein>
    <submittedName>
        <fullName evidence="3">Uncharacterized protein</fullName>
    </submittedName>
</protein>
<dbReference type="Proteomes" id="UP001210380">
    <property type="component" value="Unassembled WGS sequence"/>
</dbReference>
<accession>A0ABT4VAD1</accession>
<feature type="region of interest" description="Disordered" evidence="1">
    <location>
        <begin position="46"/>
        <end position="74"/>
    </location>
</feature>
<organism evidence="3 4">
    <name type="scientific">Saccharopolyspora oryzae</name>
    <dbReference type="NCBI Taxonomy" id="2997343"/>
    <lineage>
        <taxon>Bacteria</taxon>
        <taxon>Bacillati</taxon>
        <taxon>Actinomycetota</taxon>
        <taxon>Actinomycetes</taxon>
        <taxon>Pseudonocardiales</taxon>
        <taxon>Pseudonocardiaceae</taxon>
        <taxon>Saccharopolyspora</taxon>
    </lineage>
</organism>
<dbReference type="RefSeq" id="WP_270954202.1">
    <property type="nucleotide sequence ID" value="NZ_JAQGLA010000128.1"/>
</dbReference>